<reference evidence="1 2" key="1">
    <citation type="submission" date="2021-07" db="EMBL/GenBank/DDBJ databases">
        <authorList>
            <person name="Palmer J.M."/>
        </authorList>
    </citation>
    <scope>NUCLEOTIDE SEQUENCE [LARGE SCALE GENOMIC DNA]</scope>
    <source>
        <strain evidence="1 2">AT_MEX2019</strain>
        <tissue evidence="1">Muscle</tissue>
    </source>
</reference>
<sequence>MHQWNCSWYETLFPLRRSGAAAEKLQVSSGVVRFKPPFHFVFPSSITLQQSAFMPVFLMCCILNYTICTASIIPPVHSCIANVPFLFFLYKSVKVPVGLMQF</sequence>
<name>A0ABU7BSQ6_9TELE</name>
<dbReference type="Proteomes" id="UP001345963">
    <property type="component" value="Unassembled WGS sequence"/>
</dbReference>
<evidence type="ECO:0000313" key="2">
    <source>
        <dbReference type="Proteomes" id="UP001345963"/>
    </source>
</evidence>
<proteinExistence type="predicted"/>
<organism evidence="1 2">
    <name type="scientific">Ataeniobius toweri</name>
    <dbReference type="NCBI Taxonomy" id="208326"/>
    <lineage>
        <taxon>Eukaryota</taxon>
        <taxon>Metazoa</taxon>
        <taxon>Chordata</taxon>
        <taxon>Craniata</taxon>
        <taxon>Vertebrata</taxon>
        <taxon>Euteleostomi</taxon>
        <taxon>Actinopterygii</taxon>
        <taxon>Neopterygii</taxon>
        <taxon>Teleostei</taxon>
        <taxon>Neoteleostei</taxon>
        <taxon>Acanthomorphata</taxon>
        <taxon>Ovalentaria</taxon>
        <taxon>Atherinomorphae</taxon>
        <taxon>Cyprinodontiformes</taxon>
        <taxon>Goodeidae</taxon>
        <taxon>Ataeniobius</taxon>
    </lineage>
</organism>
<gene>
    <name evidence="1" type="ORF">ATANTOWER_026952</name>
</gene>
<keyword evidence="2" id="KW-1185">Reference proteome</keyword>
<comment type="caution">
    <text evidence="1">The sequence shown here is derived from an EMBL/GenBank/DDBJ whole genome shotgun (WGS) entry which is preliminary data.</text>
</comment>
<protein>
    <submittedName>
        <fullName evidence="1">Uncharacterized protein</fullName>
    </submittedName>
</protein>
<evidence type="ECO:0000313" key="1">
    <source>
        <dbReference type="EMBL" id="MED6253667.1"/>
    </source>
</evidence>
<accession>A0ABU7BSQ6</accession>
<dbReference type="EMBL" id="JAHUTI010068907">
    <property type="protein sequence ID" value="MED6253667.1"/>
    <property type="molecule type" value="Genomic_DNA"/>
</dbReference>